<dbReference type="EMBL" id="BMMF01000005">
    <property type="protein sequence ID" value="GGK32409.1"/>
    <property type="molecule type" value="Genomic_DNA"/>
</dbReference>
<evidence type="ECO:0000313" key="4">
    <source>
        <dbReference type="Proteomes" id="UP000600449"/>
    </source>
</evidence>
<dbReference type="PANTHER" id="PTHR22602">
    <property type="entry name" value="TRANSFERASE CAF17, MITOCHONDRIAL-RELATED"/>
    <property type="match status" value="1"/>
</dbReference>
<dbReference type="InterPro" id="IPR045179">
    <property type="entry name" value="YgfZ/GcvT"/>
</dbReference>
<dbReference type="SUPFAM" id="SSF103025">
    <property type="entry name" value="Folate-binding domain"/>
    <property type="match status" value="1"/>
</dbReference>
<name>A0A917Q7A6_9HYPH</name>
<dbReference type="RefSeq" id="WP_188912089.1">
    <property type="nucleotide sequence ID" value="NZ_BMMF01000005.1"/>
</dbReference>
<feature type="domain" description="CAF17 C-terminal" evidence="2">
    <location>
        <begin position="215"/>
        <end position="287"/>
    </location>
</feature>
<dbReference type="Gene3D" id="3.30.1360.120">
    <property type="entry name" value="Probable tRNA modification gtpase trme, domain 1"/>
    <property type="match status" value="2"/>
</dbReference>
<dbReference type="InterPro" id="IPR017703">
    <property type="entry name" value="YgfZ/GCV_T_CS"/>
</dbReference>
<evidence type="ECO:0000256" key="1">
    <source>
        <dbReference type="ARBA" id="ARBA00022946"/>
    </source>
</evidence>
<proteinExistence type="predicted"/>
<dbReference type="GO" id="GO:0016226">
    <property type="term" value="P:iron-sulfur cluster assembly"/>
    <property type="evidence" value="ECO:0007669"/>
    <property type="project" value="TreeGrafter"/>
</dbReference>
<reference evidence="3 4" key="1">
    <citation type="journal article" date="2014" name="Int. J. Syst. Evol. Microbiol.">
        <title>Complete genome sequence of Corynebacterium casei LMG S-19264T (=DSM 44701T), isolated from a smear-ripened cheese.</title>
        <authorList>
            <consortium name="US DOE Joint Genome Institute (JGI-PGF)"/>
            <person name="Walter F."/>
            <person name="Albersmeier A."/>
            <person name="Kalinowski J."/>
            <person name="Ruckert C."/>
        </authorList>
    </citation>
    <scope>NUCLEOTIDE SEQUENCE [LARGE SCALE GENOMIC DNA]</scope>
    <source>
        <strain evidence="3 4">CGMCC 1.9161</strain>
    </source>
</reference>
<dbReference type="PANTHER" id="PTHR22602:SF0">
    <property type="entry name" value="TRANSFERASE CAF17, MITOCHONDRIAL-RELATED"/>
    <property type="match status" value="1"/>
</dbReference>
<dbReference type="NCBIfam" id="TIGR03317">
    <property type="entry name" value="ygfZ_signature"/>
    <property type="match status" value="1"/>
</dbReference>
<evidence type="ECO:0000259" key="2">
    <source>
        <dbReference type="Pfam" id="PF25455"/>
    </source>
</evidence>
<dbReference type="Pfam" id="PF25455">
    <property type="entry name" value="Beta-barrel_CAF17_C"/>
    <property type="match status" value="1"/>
</dbReference>
<keyword evidence="4" id="KW-1185">Reference proteome</keyword>
<dbReference type="AlphaFoldDB" id="A0A917Q7A6"/>
<dbReference type="InterPro" id="IPR057460">
    <property type="entry name" value="CAF17_C"/>
</dbReference>
<sequence length="301" mass="31807">MPVVHLADRAVLEVSGPQAASFLDGLVTCDVDAEGCASPLFGALLTPQGKILFDFLIHRVPRGGAEGEGEDGQAFLLDTPAAFAADLAKRLTFYRLRAKVAIADVSAERAVLAGWDAPPPVGEAIVAGTDPRLADLGWRAIVPRSSVAGLADAQPQDYHAHRIACGVPEGGKDYLFGETFPHEALMDQVAGVDFEKGCYVGQEVVSRMQHRGTARTRILPATYEDDLAPETGADVLAGERTIGKAGSSAGGRGLVMVRLDRVGDALAEGVEIRAGGRKLTLLRPRFVRFETPAGIEALTKD</sequence>
<dbReference type="InterPro" id="IPR027266">
    <property type="entry name" value="TrmE/GcvT-like"/>
</dbReference>
<protein>
    <submittedName>
        <fullName evidence="3">Folate-binding protein</fullName>
    </submittedName>
</protein>
<comment type="caution">
    <text evidence="3">The sequence shown here is derived from an EMBL/GenBank/DDBJ whole genome shotgun (WGS) entry which is preliminary data.</text>
</comment>
<accession>A0A917Q7A6</accession>
<keyword evidence="1" id="KW-0809">Transit peptide</keyword>
<gene>
    <name evidence="3" type="primary">gcvT</name>
    <name evidence="3" type="ORF">GCM10011322_18900</name>
</gene>
<evidence type="ECO:0000313" key="3">
    <source>
        <dbReference type="EMBL" id="GGK32409.1"/>
    </source>
</evidence>
<dbReference type="Proteomes" id="UP000600449">
    <property type="component" value="Unassembled WGS sequence"/>
</dbReference>
<organism evidence="3 4">
    <name type="scientific">Salinarimonas ramus</name>
    <dbReference type="NCBI Taxonomy" id="690164"/>
    <lineage>
        <taxon>Bacteria</taxon>
        <taxon>Pseudomonadati</taxon>
        <taxon>Pseudomonadota</taxon>
        <taxon>Alphaproteobacteria</taxon>
        <taxon>Hyphomicrobiales</taxon>
        <taxon>Salinarimonadaceae</taxon>
        <taxon>Salinarimonas</taxon>
    </lineage>
</organism>